<evidence type="ECO:0000256" key="2">
    <source>
        <dbReference type="ARBA" id="ARBA00022617"/>
    </source>
</evidence>
<feature type="domain" description="Cytochrome c" evidence="8">
    <location>
        <begin position="21"/>
        <end position="106"/>
    </location>
</feature>
<proteinExistence type="predicted"/>
<evidence type="ECO:0000256" key="4">
    <source>
        <dbReference type="ARBA" id="ARBA00022982"/>
    </source>
</evidence>
<keyword evidence="7" id="KW-0732">Signal</keyword>
<keyword evidence="10" id="KW-1185">Reference proteome</keyword>
<keyword evidence="3 6" id="KW-0479">Metal-binding</keyword>
<feature type="chain" id="PRO_5013970401" evidence="7">
    <location>
        <begin position="20"/>
        <end position="113"/>
    </location>
</feature>
<dbReference type="Gene3D" id="1.10.760.10">
    <property type="entry name" value="Cytochrome c-like domain"/>
    <property type="match status" value="1"/>
</dbReference>
<evidence type="ECO:0000313" key="10">
    <source>
        <dbReference type="Proteomes" id="UP000230390"/>
    </source>
</evidence>
<keyword evidence="2 6" id="KW-0349">Heme</keyword>
<dbReference type="PROSITE" id="PS51007">
    <property type="entry name" value="CYTC"/>
    <property type="match status" value="1"/>
</dbReference>
<evidence type="ECO:0000256" key="1">
    <source>
        <dbReference type="ARBA" id="ARBA00022448"/>
    </source>
</evidence>
<dbReference type="OrthoDB" id="8777614at2"/>
<dbReference type="PANTHER" id="PTHR33751">
    <property type="entry name" value="CBB3-TYPE CYTOCHROME C OXIDASE SUBUNIT FIXP"/>
    <property type="match status" value="1"/>
</dbReference>
<dbReference type="SUPFAM" id="SSF46626">
    <property type="entry name" value="Cytochrome c"/>
    <property type="match status" value="1"/>
</dbReference>
<name>A0A2G8TJJ0_9BURK</name>
<dbReference type="InterPro" id="IPR009056">
    <property type="entry name" value="Cyt_c-like_dom"/>
</dbReference>
<evidence type="ECO:0000259" key="8">
    <source>
        <dbReference type="PROSITE" id="PS51007"/>
    </source>
</evidence>
<dbReference type="GO" id="GO:0009055">
    <property type="term" value="F:electron transfer activity"/>
    <property type="evidence" value="ECO:0007669"/>
    <property type="project" value="InterPro"/>
</dbReference>
<dbReference type="Proteomes" id="UP000230390">
    <property type="component" value="Unassembled WGS sequence"/>
</dbReference>
<evidence type="ECO:0000313" key="9">
    <source>
        <dbReference type="EMBL" id="PIL46194.1"/>
    </source>
</evidence>
<dbReference type="GO" id="GO:0046872">
    <property type="term" value="F:metal ion binding"/>
    <property type="evidence" value="ECO:0007669"/>
    <property type="project" value="UniProtKB-KW"/>
</dbReference>
<dbReference type="RefSeq" id="WP_099787084.1">
    <property type="nucleotide sequence ID" value="NZ_JBHLYV010000001.1"/>
</dbReference>
<evidence type="ECO:0000256" key="6">
    <source>
        <dbReference type="PROSITE-ProRule" id="PRU00433"/>
    </source>
</evidence>
<keyword evidence="1" id="KW-0813">Transport</keyword>
<dbReference type="Pfam" id="PF00034">
    <property type="entry name" value="Cytochrom_C"/>
    <property type="match status" value="1"/>
</dbReference>
<keyword evidence="4" id="KW-0249">Electron transport</keyword>
<dbReference type="EMBL" id="PDOC01000002">
    <property type="protein sequence ID" value="PIL46194.1"/>
    <property type="molecule type" value="Genomic_DNA"/>
</dbReference>
<reference evidence="9 10" key="1">
    <citation type="submission" date="2017-10" db="EMBL/GenBank/DDBJ databases">
        <title>Massilia psychrophilum sp. nov., a novel purple-pigmented bacterium isolated from Tianshan glacier, Xinjiang Municipality, China.</title>
        <authorList>
            <person name="Wang H."/>
        </authorList>
    </citation>
    <scope>NUCLEOTIDE SEQUENCE [LARGE SCALE GENOMIC DNA]</scope>
    <source>
        <strain evidence="9 10">JCM 30074</strain>
    </source>
</reference>
<evidence type="ECO:0000256" key="3">
    <source>
        <dbReference type="ARBA" id="ARBA00022723"/>
    </source>
</evidence>
<dbReference type="AlphaFoldDB" id="A0A2G8TJJ0"/>
<dbReference type="InterPro" id="IPR036909">
    <property type="entry name" value="Cyt_c-like_dom_sf"/>
</dbReference>
<evidence type="ECO:0000256" key="7">
    <source>
        <dbReference type="SAM" id="SignalP"/>
    </source>
</evidence>
<organism evidence="9 10">
    <name type="scientific">Massilia eurypsychrophila</name>
    <dbReference type="NCBI Taxonomy" id="1485217"/>
    <lineage>
        <taxon>Bacteria</taxon>
        <taxon>Pseudomonadati</taxon>
        <taxon>Pseudomonadota</taxon>
        <taxon>Betaproteobacteria</taxon>
        <taxon>Burkholderiales</taxon>
        <taxon>Oxalobacteraceae</taxon>
        <taxon>Telluria group</taxon>
        <taxon>Massilia</taxon>
    </lineage>
</organism>
<evidence type="ECO:0000256" key="5">
    <source>
        <dbReference type="ARBA" id="ARBA00023004"/>
    </source>
</evidence>
<comment type="caution">
    <text evidence="9">The sequence shown here is derived from an EMBL/GenBank/DDBJ whole genome shotgun (WGS) entry which is preliminary data.</text>
</comment>
<feature type="signal peptide" evidence="7">
    <location>
        <begin position="1"/>
        <end position="19"/>
    </location>
</feature>
<dbReference type="GO" id="GO:0020037">
    <property type="term" value="F:heme binding"/>
    <property type="evidence" value="ECO:0007669"/>
    <property type="project" value="InterPro"/>
</dbReference>
<sequence>MKKLIIALAACVVSFNAAAGGNIANGEALAKKYNCAACHGADYTKSIDPSYPKLAGQHADYLAHALKTYKRGDGPNGRANPIMAGQVKPLSDKDIVDIAAYLSSLPSSLVTHR</sequence>
<protein>
    <submittedName>
        <fullName evidence="9">Cytochrome C</fullName>
    </submittedName>
</protein>
<dbReference type="InterPro" id="IPR050597">
    <property type="entry name" value="Cytochrome_c_Oxidase_Subunit"/>
</dbReference>
<gene>
    <name evidence="9" type="ORF">CR105_03660</name>
</gene>
<accession>A0A2G8TJJ0</accession>
<dbReference type="PANTHER" id="PTHR33751:SF9">
    <property type="entry name" value="CYTOCHROME C4"/>
    <property type="match status" value="1"/>
</dbReference>
<keyword evidence="5 6" id="KW-0408">Iron</keyword>